<sequence>STLYKLQYTYFSTVMIHNRDHSKSVLRIMSFRESLSYRWLQWSTSSSSLMRLDSPSQKDEGREGM</sequence>
<reference evidence="1" key="1">
    <citation type="submission" date="2016-05" db="EMBL/GenBank/DDBJ databases">
        <authorList>
            <person name="Lavstsen T."/>
            <person name="Jespersen J.S."/>
        </authorList>
    </citation>
    <scope>NUCLEOTIDE SEQUENCE</scope>
    <source>
        <tissue evidence="1">Brain</tissue>
    </source>
</reference>
<reference evidence="1" key="2">
    <citation type="submission" date="2016-06" db="EMBL/GenBank/DDBJ databases">
        <title>The genome of a short-lived fish provides insights into sex chromosome evolution and the genetic control of aging.</title>
        <authorList>
            <person name="Reichwald K."/>
            <person name="Felder M."/>
            <person name="Petzold A."/>
            <person name="Koch P."/>
            <person name="Groth M."/>
            <person name="Platzer M."/>
        </authorList>
    </citation>
    <scope>NUCLEOTIDE SEQUENCE</scope>
    <source>
        <tissue evidence="1">Brain</tissue>
    </source>
</reference>
<name>A0A1A7WB23_9TELE</name>
<keyword evidence="1" id="KW-0540">Nuclease</keyword>
<feature type="non-terminal residue" evidence="1">
    <location>
        <position position="65"/>
    </location>
</feature>
<dbReference type="EMBL" id="HADW01001633">
    <property type="protein sequence ID" value="SBP03033.1"/>
    <property type="molecule type" value="Transcribed_RNA"/>
</dbReference>
<keyword evidence="1" id="KW-0378">Hydrolase</keyword>
<organism evidence="1">
    <name type="scientific">Iconisemion striatum</name>
    <dbReference type="NCBI Taxonomy" id="60296"/>
    <lineage>
        <taxon>Eukaryota</taxon>
        <taxon>Metazoa</taxon>
        <taxon>Chordata</taxon>
        <taxon>Craniata</taxon>
        <taxon>Vertebrata</taxon>
        <taxon>Euteleostomi</taxon>
        <taxon>Actinopterygii</taxon>
        <taxon>Neopterygii</taxon>
        <taxon>Teleostei</taxon>
        <taxon>Neoteleostei</taxon>
        <taxon>Acanthomorphata</taxon>
        <taxon>Ovalentaria</taxon>
        <taxon>Atherinomorphae</taxon>
        <taxon>Cyprinodontiformes</taxon>
        <taxon>Nothobranchiidae</taxon>
        <taxon>Iconisemion</taxon>
    </lineage>
</organism>
<keyword evidence="1" id="KW-0255">Endonuclease</keyword>
<protein>
    <submittedName>
        <fullName evidence="1">DDE superfamily endonuclease</fullName>
    </submittedName>
</protein>
<proteinExistence type="predicted"/>
<dbReference type="AlphaFoldDB" id="A0A1A7WB23"/>
<feature type="non-terminal residue" evidence="1">
    <location>
        <position position="1"/>
    </location>
</feature>
<dbReference type="GO" id="GO:0004519">
    <property type="term" value="F:endonuclease activity"/>
    <property type="evidence" value="ECO:0007669"/>
    <property type="project" value="UniProtKB-KW"/>
</dbReference>
<evidence type="ECO:0000313" key="1">
    <source>
        <dbReference type="EMBL" id="SBP03033.1"/>
    </source>
</evidence>
<accession>A0A1A7WB23</accession>
<gene>
    <name evidence="1" type="primary">Nfu_g_1_024496</name>
</gene>